<evidence type="ECO:0008006" key="4">
    <source>
        <dbReference type="Google" id="ProtNLM"/>
    </source>
</evidence>
<evidence type="ECO:0000313" key="3">
    <source>
        <dbReference type="Proteomes" id="UP001176940"/>
    </source>
</evidence>
<dbReference type="InterPro" id="IPR040148">
    <property type="entry name" value="FMR1"/>
</dbReference>
<keyword evidence="3" id="KW-1185">Reference proteome</keyword>
<proteinExistence type="predicted"/>
<dbReference type="Proteomes" id="UP001176940">
    <property type="component" value="Unassembled WGS sequence"/>
</dbReference>
<name>A0ABN9LCG0_9NEOB</name>
<keyword evidence="1" id="KW-0694">RNA-binding</keyword>
<reference evidence="2" key="1">
    <citation type="submission" date="2023-07" db="EMBL/GenBank/DDBJ databases">
        <authorList>
            <person name="Stuckert A."/>
        </authorList>
    </citation>
    <scope>NUCLEOTIDE SEQUENCE</scope>
</reference>
<dbReference type="PROSITE" id="PS50084">
    <property type="entry name" value="KH_TYPE_1"/>
    <property type="match status" value="1"/>
</dbReference>
<dbReference type="InterPro" id="IPR036612">
    <property type="entry name" value="KH_dom_type_1_sf"/>
</dbReference>
<dbReference type="PANTHER" id="PTHR10603:SF7">
    <property type="entry name" value="FRAGILE X MESSENGER RIBONUCLEOPROTEIN 1 HOMOLOG"/>
    <property type="match status" value="1"/>
</dbReference>
<dbReference type="PANTHER" id="PTHR10603">
    <property type="entry name" value="FRAGILE X MENTAL RETARDATION SYNDROME-RELATED PROTEIN"/>
    <property type="match status" value="1"/>
</dbReference>
<comment type="caution">
    <text evidence="2">The sequence shown here is derived from an EMBL/GenBank/DDBJ whole genome shotgun (WGS) entry which is preliminary data.</text>
</comment>
<dbReference type="EMBL" id="CAUEEQ010012749">
    <property type="protein sequence ID" value="CAJ0936729.1"/>
    <property type="molecule type" value="Genomic_DNA"/>
</dbReference>
<organism evidence="2 3">
    <name type="scientific">Ranitomeya imitator</name>
    <name type="common">mimic poison frog</name>
    <dbReference type="NCBI Taxonomy" id="111125"/>
    <lineage>
        <taxon>Eukaryota</taxon>
        <taxon>Metazoa</taxon>
        <taxon>Chordata</taxon>
        <taxon>Craniata</taxon>
        <taxon>Vertebrata</taxon>
        <taxon>Euteleostomi</taxon>
        <taxon>Amphibia</taxon>
        <taxon>Batrachia</taxon>
        <taxon>Anura</taxon>
        <taxon>Neobatrachia</taxon>
        <taxon>Hyloidea</taxon>
        <taxon>Dendrobatidae</taxon>
        <taxon>Dendrobatinae</taxon>
        <taxon>Ranitomeya</taxon>
    </lineage>
</organism>
<dbReference type="Gene3D" id="3.30.1370.10">
    <property type="entry name" value="K Homology domain, type 1"/>
    <property type="match status" value="1"/>
</dbReference>
<evidence type="ECO:0000256" key="1">
    <source>
        <dbReference type="PROSITE-ProRule" id="PRU00117"/>
    </source>
</evidence>
<accession>A0ABN9LCG0</accession>
<evidence type="ECO:0000313" key="2">
    <source>
        <dbReference type="EMBL" id="CAJ0936729.1"/>
    </source>
</evidence>
<dbReference type="SUPFAM" id="SSF54791">
    <property type="entry name" value="Eukaryotic type KH-domain (KH-domain type I)"/>
    <property type="match status" value="1"/>
</dbReference>
<sequence length="138" mass="15681">MPERRVPFCDVRLPAPDSSSADINEGDQVEISKQLAVAYREEFQVREDLIGLAIGAHGINIQQARKVPGVTAVELDEETFTFRVFGEGSVPFVFVGTQDSISITRWRLLEYQISYLQDLEQLRMERLHIEDQLKSVEG</sequence>
<protein>
    <recommendedName>
        <fullName evidence="4">K Homology domain-containing protein</fullName>
    </recommendedName>
</protein>
<gene>
    <name evidence="2" type="ORF">RIMI_LOCUS6907365</name>
</gene>